<keyword evidence="1" id="KW-0812">Transmembrane</keyword>
<feature type="transmembrane region" description="Helical" evidence="1">
    <location>
        <begin position="35"/>
        <end position="51"/>
    </location>
</feature>
<comment type="caution">
    <text evidence="2">The sequence shown here is derived from an EMBL/GenBank/DDBJ whole genome shotgun (WGS) entry which is preliminary data.</text>
</comment>
<dbReference type="Proteomes" id="UP000004198">
    <property type="component" value="Unassembled WGS sequence"/>
</dbReference>
<protein>
    <recommendedName>
        <fullName evidence="4">Zinc-ribbon domain-containing protein</fullName>
    </recommendedName>
</protein>
<organism evidence="2 3">
    <name type="scientific">Clostridium carboxidivorans P7</name>
    <dbReference type="NCBI Taxonomy" id="536227"/>
    <lineage>
        <taxon>Bacteria</taxon>
        <taxon>Bacillati</taxon>
        <taxon>Bacillota</taxon>
        <taxon>Clostridia</taxon>
        <taxon>Eubacteriales</taxon>
        <taxon>Clostridiaceae</taxon>
        <taxon>Clostridium</taxon>
    </lineage>
</organism>
<dbReference type="eggNOG" id="ENOG5033UQU">
    <property type="taxonomic scope" value="Bacteria"/>
</dbReference>
<feature type="transmembrane region" description="Helical" evidence="1">
    <location>
        <begin position="57"/>
        <end position="75"/>
    </location>
</feature>
<accession>C6PTI4</accession>
<keyword evidence="1" id="KW-1133">Transmembrane helix</keyword>
<sequence>MSKLTTCKACGKEIDKGSVCSNCGKDHRIFFARHKILTGLAVLIIAIIGFVTNAYVAGQATVVAILIIAIIGHSLDKSRLKKFRGSDKLASTTNSNTK</sequence>
<evidence type="ECO:0000313" key="3">
    <source>
        <dbReference type="Proteomes" id="UP000004198"/>
    </source>
</evidence>
<reference evidence="2 3" key="1">
    <citation type="submission" date="2009-06" db="EMBL/GenBank/DDBJ databases">
        <title>The draft genome of Clostridium carboxidivorans P7.</title>
        <authorList>
            <consortium name="US DOE Joint Genome Institute (JGI-PGF)"/>
            <person name="Lucas S."/>
            <person name="Copeland A."/>
            <person name="Lapidus A."/>
            <person name="Glavina del Rio T."/>
            <person name="Tice H."/>
            <person name="Bruce D."/>
            <person name="Goodwin L."/>
            <person name="Pitluck S."/>
            <person name="Larimer F."/>
            <person name="Land M.L."/>
            <person name="Hauser L."/>
            <person name="Hemme C.L."/>
        </authorList>
    </citation>
    <scope>NUCLEOTIDE SEQUENCE [LARGE SCALE GENOMIC DNA]</scope>
    <source>
        <strain evidence="2 3">P7</strain>
    </source>
</reference>
<dbReference type="KEGG" id="cck:Ccar_13350"/>
<keyword evidence="1" id="KW-0472">Membrane</keyword>
<evidence type="ECO:0000313" key="2">
    <source>
        <dbReference type="EMBL" id="EET87414.1"/>
    </source>
</evidence>
<dbReference type="EMBL" id="ACVI01000030">
    <property type="protein sequence ID" value="EET87414.1"/>
    <property type="molecule type" value="Genomic_DNA"/>
</dbReference>
<dbReference type="AlphaFoldDB" id="C6PTI4"/>
<name>C6PTI4_9CLOT</name>
<dbReference type="PATRIC" id="fig|536227.13.peg.2798"/>
<keyword evidence="3" id="KW-1185">Reference proteome</keyword>
<dbReference type="RefSeq" id="WP_007060986.1">
    <property type="nucleotide sequence ID" value="NZ_ACVI01000030.1"/>
</dbReference>
<proteinExistence type="predicted"/>
<dbReference type="OrthoDB" id="1938949at2"/>
<evidence type="ECO:0000256" key="1">
    <source>
        <dbReference type="SAM" id="Phobius"/>
    </source>
</evidence>
<evidence type="ECO:0008006" key="4">
    <source>
        <dbReference type="Google" id="ProtNLM"/>
    </source>
</evidence>
<gene>
    <name evidence="2" type="ORF">CcarbDRAFT_2101</name>
</gene>